<reference evidence="1" key="1">
    <citation type="submission" date="2024-03" db="EMBL/GenBank/DDBJ databases">
        <title>Diverse circular DNA viruses in blood, oral, and fecal samples of captive lemurs.</title>
        <authorList>
            <person name="Paietta E.N."/>
            <person name="Kraberger S."/>
            <person name="Lund M.C."/>
            <person name="Custer J.M."/>
            <person name="Vargas K.M."/>
            <person name="Ehmke E.E."/>
            <person name="Yoder A.D."/>
            <person name="Varsani A."/>
        </authorList>
    </citation>
    <scope>NUCLEOTIDE SEQUENCE</scope>
    <source>
        <strain evidence="1">Duke_21_1</strain>
    </source>
</reference>
<name>A0AAU8AWA3_9CAUD</name>
<organism evidence="1">
    <name type="scientific">Dulem virus 40</name>
    <dbReference type="NCBI Taxonomy" id="3145758"/>
    <lineage>
        <taxon>Viruses</taxon>
        <taxon>Duplodnaviria</taxon>
        <taxon>Heunggongvirae</taxon>
        <taxon>Uroviricota</taxon>
        <taxon>Caudoviricetes</taxon>
    </lineage>
</organism>
<proteinExistence type="predicted"/>
<sequence length="152" mass="17432">MAMKEDYCDYELSKALKACGFDEPCDHYYTKEDAPEGAAWIVSTTDRENFNADSDCPFCKPLCSAPLLYHAQKWLREVALLHVAVTPAIPTRKWQFYIDDLNQHVNPHDGELMTRWDDDMQEKADGQFYDSYEQALSAGITAALELIEQENK</sequence>
<evidence type="ECO:0000313" key="1">
    <source>
        <dbReference type="EMBL" id="XCD03635.1"/>
    </source>
</evidence>
<accession>A0AAU8AWA3</accession>
<protein>
    <submittedName>
        <fullName evidence="1">Uncharacterized protein</fullName>
    </submittedName>
</protein>
<dbReference type="EMBL" id="PP511379">
    <property type="protein sequence ID" value="XCD03635.1"/>
    <property type="molecule type" value="Genomic_DNA"/>
</dbReference>